<sequence>MDVKQRVLGRAGQVLGAAFKAQGQDLVLGSYTGAELSLPHDRSRKAPDFIATYQKSGSGIVTGVGEARLPAIRPHPPHPLGSALDKLEKGYEGSLRRLLGLVPTYLLETHIKYGFVTSYDETIFLRKVERNGVVRAYTRAL</sequence>
<dbReference type="Proteomes" id="UP000186955">
    <property type="component" value="Unassembled WGS sequence"/>
</dbReference>
<dbReference type="AlphaFoldDB" id="A0A1Q5SSE3"/>
<proteinExistence type="predicted"/>
<reference evidence="1 2" key="1">
    <citation type="submission" date="2016-10" db="EMBL/GenBank/DDBJ databases">
        <title>Genome sequence of the ascomycete fungus Penicillium subrubescens.</title>
        <authorList>
            <person name="De Vries R.P."/>
            <person name="Peng M."/>
            <person name="Dilokpimol A."/>
            <person name="Hilden K."/>
            <person name="Makela M.R."/>
            <person name="Grigoriev I."/>
            <person name="Riley R."/>
            <person name="Granchi Z."/>
        </authorList>
    </citation>
    <scope>NUCLEOTIDE SEQUENCE [LARGE SCALE GENOMIC DNA]</scope>
    <source>
        <strain evidence="1 2">CBS 132785</strain>
    </source>
</reference>
<dbReference type="EMBL" id="MNBE01000756">
    <property type="protein sequence ID" value="OKO90919.1"/>
    <property type="molecule type" value="Genomic_DNA"/>
</dbReference>
<gene>
    <name evidence="1" type="ORF">PENSUB_13220</name>
</gene>
<organism evidence="1 2">
    <name type="scientific">Penicillium subrubescens</name>
    <dbReference type="NCBI Taxonomy" id="1316194"/>
    <lineage>
        <taxon>Eukaryota</taxon>
        <taxon>Fungi</taxon>
        <taxon>Dikarya</taxon>
        <taxon>Ascomycota</taxon>
        <taxon>Pezizomycotina</taxon>
        <taxon>Eurotiomycetes</taxon>
        <taxon>Eurotiomycetidae</taxon>
        <taxon>Eurotiales</taxon>
        <taxon>Aspergillaceae</taxon>
        <taxon>Penicillium</taxon>
    </lineage>
</organism>
<evidence type="ECO:0000313" key="2">
    <source>
        <dbReference type="Proteomes" id="UP000186955"/>
    </source>
</evidence>
<protein>
    <submittedName>
        <fullName evidence="1">Uncharacterized protein</fullName>
    </submittedName>
</protein>
<evidence type="ECO:0000313" key="1">
    <source>
        <dbReference type="EMBL" id="OKO90919.1"/>
    </source>
</evidence>
<accession>A0A1Q5SSE3</accession>
<comment type="caution">
    <text evidence="1">The sequence shown here is derived from an EMBL/GenBank/DDBJ whole genome shotgun (WGS) entry which is preliminary data.</text>
</comment>
<keyword evidence="2" id="KW-1185">Reference proteome</keyword>
<name>A0A1Q5SSE3_9EURO</name>